<dbReference type="Proteomes" id="UP000188320">
    <property type="component" value="Unassembled WGS sequence"/>
</dbReference>
<dbReference type="AlphaFoldDB" id="A0A1R1PHE6"/>
<evidence type="ECO:0000256" key="1">
    <source>
        <dbReference type="SAM" id="SignalP"/>
    </source>
</evidence>
<gene>
    <name evidence="2" type="ORF">AX774_g6295</name>
</gene>
<proteinExistence type="predicted"/>
<sequence length="157" mass="18107">MVKIKILYLVALFSVSASTQDSRAKKVEIVKELSSQNYKIVGKNLIKNKNIGLNVSPNGQLNRLQGIQNKVGVATNNIRLSSNNKGSVDLKCCHRVCRPCCNHHHHHHCDFHDRCLHLRIDCLRRTLHNVRRALDVRYNPCLDRQAHILHRQIEILR</sequence>
<dbReference type="EMBL" id="LSSK01001244">
    <property type="protein sequence ID" value="OMH80272.1"/>
    <property type="molecule type" value="Genomic_DNA"/>
</dbReference>
<feature type="non-terminal residue" evidence="2">
    <location>
        <position position="157"/>
    </location>
</feature>
<evidence type="ECO:0000313" key="3">
    <source>
        <dbReference type="Proteomes" id="UP000188320"/>
    </source>
</evidence>
<accession>A0A1R1PHE6</accession>
<feature type="chain" id="PRO_5012842292" evidence="1">
    <location>
        <begin position="20"/>
        <end position="157"/>
    </location>
</feature>
<organism evidence="2 3">
    <name type="scientific">Zancudomyces culisetae</name>
    <name type="common">Gut fungus</name>
    <name type="synonym">Smittium culisetae</name>
    <dbReference type="NCBI Taxonomy" id="1213189"/>
    <lineage>
        <taxon>Eukaryota</taxon>
        <taxon>Fungi</taxon>
        <taxon>Fungi incertae sedis</taxon>
        <taxon>Zoopagomycota</taxon>
        <taxon>Kickxellomycotina</taxon>
        <taxon>Harpellomycetes</taxon>
        <taxon>Harpellales</taxon>
        <taxon>Legeriomycetaceae</taxon>
        <taxon>Zancudomyces</taxon>
    </lineage>
</organism>
<name>A0A1R1PHE6_ZANCU</name>
<reference evidence="3" key="1">
    <citation type="submission" date="2017-01" db="EMBL/GenBank/DDBJ databases">
        <authorList>
            <person name="Wang Y."/>
            <person name="White M."/>
            <person name="Kvist S."/>
            <person name="Moncalvo J.-M."/>
        </authorList>
    </citation>
    <scope>NUCLEOTIDE SEQUENCE [LARGE SCALE GENOMIC DNA]</scope>
    <source>
        <strain evidence="3">COL-18-3</strain>
    </source>
</reference>
<keyword evidence="1" id="KW-0732">Signal</keyword>
<keyword evidence="3" id="KW-1185">Reference proteome</keyword>
<protein>
    <submittedName>
        <fullName evidence="2">Uncharacterized protein</fullName>
    </submittedName>
</protein>
<comment type="caution">
    <text evidence="2">The sequence shown here is derived from an EMBL/GenBank/DDBJ whole genome shotgun (WGS) entry which is preliminary data.</text>
</comment>
<evidence type="ECO:0000313" key="2">
    <source>
        <dbReference type="EMBL" id="OMH80272.1"/>
    </source>
</evidence>
<feature type="signal peptide" evidence="1">
    <location>
        <begin position="1"/>
        <end position="19"/>
    </location>
</feature>